<comment type="caution">
    <text evidence="1">The sequence shown here is derived from an EMBL/GenBank/DDBJ whole genome shotgun (WGS) entry which is preliminary data.</text>
</comment>
<name>A0A433Q3N2_9FUNG</name>
<protein>
    <submittedName>
        <fullName evidence="1">Uncharacterized protein</fullName>
    </submittedName>
</protein>
<keyword evidence="2" id="KW-1185">Reference proteome</keyword>
<reference evidence="1 2" key="1">
    <citation type="journal article" date="2018" name="New Phytol.">
        <title>Phylogenomics of Endogonaceae and evolution of mycorrhizas within Mucoromycota.</title>
        <authorList>
            <person name="Chang Y."/>
            <person name="Desiro A."/>
            <person name="Na H."/>
            <person name="Sandor L."/>
            <person name="Lipzen A."/>
            <person name="Clum A."/>
            <person name="Barry K."/>
            <person name="Grigoriev I.V."/>
            <person name="Martin F.M."/>
            <person name="Stajich J.E."/>
            <person name="Smith M.E."/>
            <person name="Bonito G."/>
            <person name="Spatafora J.W."/>
        </authorList>
    </citation>
    <scope>NUCLEOTIDE SEQUENCE [LARGE SCALE GENOMIC DNA]</scope>
    <source>
        <strain evidence="1 2">AD002</strain>
    </source>
</reference>
<dbReference type="EMBL" id="RBNJ01016144">
    <property type="protein sequence ID" value="RUS24400.1"/>
    <property type="molecule type" value="Genomic_DNA"/>
</dbReference>
<dbReference type="AlphaFoldDB" id="A0A433Q3N2"/>
<gene>
    <name evidence="1" type="ORF">BC938DRAFT_473632</name>
</gene>
<accession>A0A433Q3N2</accession>
<sequence length="73" mass="8613">MRELVNAGIRISLYDPKIDFNYHYIHQVFSQLLPRYELRSDDFTMSHLEGWFTSNIWSVIVDACRICSVSNTV</sequence>
<evidence type="ECO:0000313" key="1">
    <source>
        <dbReference type="EMBL" id="RUS24400.1"/>
    </source>
</evidence>
<dbReference type="Proteomes" id="UP000274822">
    <property type="component" value="Unassembled WGS sequence"/>
</dbReference>
<proteinExistence type="predicted"/>
<organism evidence="1 2">
    <name type="scientific">Jimgerdemannia flammicorona</name>
    <dbReference type="NCBI Taxonomy" id="994334"/>
    <lineage>
        <taxon>Eukaryota</taxon>
        <taxon>Fungi</taxon>
        <taxon>Fungi incertae sedis</taxon>
        <taxon>Mucoromycota</taxon>
        <taxon>Mucoromycotina</taxon>
        <taxon>Endogonomycetes</taxon>
        <taxon>Endogonales</taxon>
        <taxon>Endogonaceae</taxon>
        <taxon>Jimgerdemannia</taxon>
    </lineage>
</organism>
<evidence type="ECO:0000313" key="2">
    <source>
        <dbReference type="Proteomes" id="UP000274822"/>
    </source>
</evidence>